<keyword evidence="9" id="KW-0326">Glycosidase</keyword>
<dbReference type="OMA" id="HFNMNTF"/>
<dbReference type="STRING" id="4558.C5X5H5"/>
<evidence type="ECO:0000256" key="5">
    <source>
        <dbReference type="ARBA" id="ARBA00022525"/>
    </source>
</evidence>
<dbReference type="AlphaFoldDB" id="C5X5H5"/>
<keyword evidence="7" id="KW-0378">Hydrolase</keyword>
<dbReference type="OrthoDB" id="6039950at2759"/>
<evidence type="ECO:0000256" key="10">
    <source>
        <dbReference type="ARBA" id="ARBA00081661"/>
    </source>
</evidence>
<feature type="compositionally biased region" description="Low complexity" evidence="11">
    <location>
        <begin position="25"/>
        <end position="45"/>
    </location>
</feature>
<dbReference type="Gene3D" id="2.60.120.260">
    <property type="entry name" value="Galactose-binding domain-like"/>
    <property type="match status" value="1"/>
</dbReference>
<dbReference type="GO" id="GO:0048046">
    <property type="term" value="C:apoplast"/>
    <property type="evidence" value="ECO:0007669"/>
    <property type="project" value="UniProtKB-SubCell"/>
</dbReference>
<dbReference type="GO" id="GO:0004560">
    <property type="term" value="F:alpha-L-fucosidase activity"/>
    <property type="evidence" value="ECO:0000318"/>
    <property type="project" value="GO_Central"/>
</dbReference>
<evidence type="ECO:0000256" key="9">
    <source>
        <dbReference type="ARBA" id="ARBA00023295"/>
    </source>
</evidence>
<feature type="domain" description="Glycoside hydrolase family 29 N-terminal" evidence="12">
    <location>
        <begin position="159"/>
        <end position="426"/>
    </location>
</feature>
<sequence length="572" mass="62756">MHARAARGRARQGKAKRQASHAPVTTTPPERSRRAPSAASSSPESHSISKRAQTHPASPPPPPFRPAYIATHTLAHREHTSIDDDTMASSLLCLAALAVVSVLVTTTEALPPRATPPPLPVLPIPSAPQLKWQRREVIMFFHFGMNTFTDSEWGTGSEAPSLFRPAALNATQWMDAARAAGASLAILVAKHHDGFCLWPSQYTAHSVRASPWRGGRGDVVREFVDAARARGVDAGLYLSPWDRHDERYGNEVAYNEYYEAQLHELLTGYGSVSEIWFDGAKGKNATNMTYHFQEWFQTVKQLQRSINIFSDDGPDVRWVGDEKGYAGTTCWSTVNRSMITIGEAGIEKYLNEGDPRGRDWVPPECDVSIRPGWFWHKNETAKPLSQLLEIYYNSVGRNCVLLLNAPPNTTGLVQDADIARLREFGAAVSTIFGTDLAAGSEARASSERGAGFAARNVVDGRDDTYWAPAPATAGEDDGYYWIELRRPGARAFNVVRIQEHVALGQRVERHAVYVDGAPVANGTTVGHKRLHRLPSAVVAGTTVRVWIEARRGPPLLSAVGLHYDPFAAADTM</sequence>
<dbReference type="EMBL" id="CM000761">
    <property type="protein sequence ID" value="EER99200.2"/>
    <property type="molecule type" value="Genomic_DNA"/>
</dbReference>
<evidence type="ECO:0000259" key="12">
    <source>
        <dbReference type="Pfam" id="PF01120"/>
    </source>
</evidence>
<dbReference type="Gramene" id="EER99200">
    <property type="protein sequence ID" value="EER99200"/>
    <property type="gene ID" value="SORBI_3002G268200"/>
</dbReference>
<organism evidence="13 14">
    <name type="scientific">Sorghum bicolor</name>
    <name type="common">Sorghum</name>
    <name type="synonym">Sorghum vulgare</name>
    <dbReference type="NCBI Taxonomy" id="4558"/>
    <lineage>
        <taxon>Eukaryota</taxon>
        <taxon>Viridiplantae</taxon>
        <taxon>Streptophyta</taxon>
        <taxon>Embryophyta</taxon>
        <taxon>Tracheophyta</taxon>
        <taxon>Spermatophyta</taxon>
        <taxon>Magnoliopsida</taxon>
        <taxon>Liliopsida</taxon>
        <taxon>Poales</taxon>
        <taxon>Poaceae</taxon>
        <taxon>PACMAD clade</taxon>
        <taxon>Panicoideae</taxon>
        <taxon>Andropogonodae</taxon>
        <taxon>Andropogoneae</taxon>
        <taxon>Sorghinae</taxon>
        <taxon>Sorghum</taxon>
    </lineage>
</organism>
<evidence type="ECO:0000256" key="6">
    <source>
        <dbReference type="ARBA" id="ARBA00022729"/>
    </source>
</evidence>
<evidence type="ECO:0000256" key="1">
    <source>
        <dbReference type="ARBA" id="ARBA00004271"/>
    </source>
</evidence>
<dbReference type="PANTHER" id="PTHR10030">
    <property type="entry name" value="ALPHA-L-FUCOSIDASE"/>
    <property type="match status" value="1"/>
</dbReference>
<keyword evidence="8" id="KW-0325">Glycoprotein</keyword>
<dbReference type="InterPro" id="IPR017853">
    <property type="entry name" value="GH"/>
</dbReference>
<dbReference type="SUPFAM" id="SSF51445">
    <property type="entry name" value="(Trans)glycosidases"/>
    <property type="match status" value="1"/>
</dbReference>
<dbReference type="GO" id="GO:0016139">
    <property type="term" value="P:glycoside catabolic process"/>
    <property type="evidence" value="ECO:0000318"/>
    <property type="project" value="GO_Central"/>
</dbReference>
<dbReference type="InterPro" id="IPR008979">
    <property type="entry name" value="Galactose-bd-like_sf"/>
</dbReference>
<name>C5X5H5_SORBI</name>
<dbReference type="FunFam" id="2.60.120.260:FF:000093">
    <property type="entry name" value="Alpha-L-fucosidase 1"/>
    <property type="match status" value="1"/>
</dbReference>
<dbReference type="InterPro" id="IPR057739">
    <property type="entry name" value="Glyco_hydro_29_N"/>
</dbReference>
<dbReference type="FunCoup" id="C5X5H5">
    <property type="interactions" value="14"/>
</dbReference>
<evidence type="ECO:0000313" key="13">
    <source>
        <dbReference type="EMBL" id="EER99200.2"/>
    </source>
</evidence>
<comment type="subcellular location">
    <subcellularLocation>
        <location evidence="1">Secreted</location>
        <location evidence="1">Extracellular space</location>
        <location evidence="1">Apoplast</location>
    </subcellularLocation>
</comment>
<dbReference type="GO" id="GO:0006004">
    <property type="term" value="P:fucose metabolic process"/>
    <property type="evidence" value="ECO:0000318"/>
    <property type="project" value="GO_Central"/>
</dbReference>
<dbReference type="eggNOG" id="KOG3340">
    <property type="taxonomic scope" value="Eukaryota"/>
</dbReference>
<proteinExistence type="inferred from homology"/>
<keyword evidence="14" id="KW-1185">Reference proteome</keyword>
<dbReference type="EC" id="3.2.1.51" evidence="3"/>
<dbReference type="FunFam" id="3.20.20.80:FF:000052">
    <property type="entry name" value="Putative alpha-L-fucosidase 1"/>
    <property type="match status" value="1"/>
</dbReference>
<dbReference type="InParanoid" id="C5X5H5"/>
<evidence type="ECO:0000256" key="11">
    <source>
        <dbReference type="SAM" id="MobiDB-lite"/>
    </source>
</evidence>
<gene>
    <name evidence="13" type="ORF">SORBI_3002G268200</name>
</gene>
<evidence type="ECO:0000256" key="8">
    <source>
        <dbReference type="ARBA" id="ARBA00023180"/>
    </source>
</evidence>
<dbReference type="Gene3D" id="3.20.20.80">
    <property type="entry name" value="Glycosidases"/>
    <property type="match status" value="1"/>
</dbReference>
<comment type="similarity">
    <text evidence="2">Belongs to the glycosyl hydrolase 29 family.</text>
</comment>
<reference evidence="13 14" key="1">
    <citation type="journal article" date="2009" name="Nature">
        <title>The Sorghum bicolor genome and the diversification of grasses.</title>
        <authorList>
            <person name="Paterson A.H."/>
            <person name="Bowers J.E."/>
            <person name="Bruggmann R."/>
            <person name="Dubchak I."/>
            <person name="Grimwood J."/>
            <person name="Gundlach H."/>
            <person name="Haberer G."/>
            <person name="Hellsten U."/>
            <person name="Mitros T."/>
            <person name="Poliakov A."/>
            <person name="Schmutz J."/>
            <person name="Spannagl M."/>
            <person name="Tang H."/>
            <person name="Wang X."/>
            <person name="Wicker T."/>
            <person name="Bharti A.K."/>
            <person name="Chapman J."/>
            <person name="Feltus F.A."/>
            <person name="Gowik U."/>
            <person name="Grigoriev I.V."/>
            <person name="Lyons E."/>
            <person name="Maher C.A."/>
            <person name="Martis M."/>
            <person name="Narechania A."/>
            <person name="Otillar R.P."/>
            <person name="Penning B.W."/>
            <person name="Salamov A.A."/>
            <person name="Wang Y."/>
            <person name="Zhang L."/>
            <person name="Carpita N.C."/>
            <person name="Freeling M."/>
            <person name="Gingle A.R."/>
            <person name="Hash C.T."/>
            <person name="Keller B."/>
            <person name="Klein P."/>
            <person name="Kresovich S."/>
            <person name="McCann M.C."/>
            <person name="Ming R."/>
            <person name="Peterson D.G."/>
            <person name="Mehboob-ur-Rahman"/>
            <person name="Ware D."/>
            <person name="Westhoff P."/>
            <person name="Mayer K.F."/>
            <person name="Messing J."/>
            <person name="Rokhsar D.S."/>
        </authorList>
    </citation>
    <scope>NUCLEOTIDE SEQUENCE [LARGE SCALE GENOMIC DNA]</scope>
    <source>
        <strain evidence="14">cv. BTx623</strain>
    </source>
</reference>
<protein>
    <recommendedName>
        <fullName evidence="3">alpha-L-fucosidase</fullName>
        <ecNumber evidence="3">3.2.1.51</ecNumber>
    </recommendedName>
    <alternativeName>
        <fullName evidence="10">Alpha-L-fucoside fucohydrolase</fullName>
    </alternativeName>
</protein>
<dbReference type="Pfam" id="PF01120">
    <property type="entry name" value="Alpha_L_fucos"/>
    <property type="match status" value="1"/>
</dbReference>
<dbReference type="PANTHER" id="PTHR10030:SF37">
    <property type="entry name" value="ALPHA-L-FUCOSIDASE-RELATED"/>
    <property type="match status" value="1"/>
</dbReference>
<keyword evidence="4" id="KW-0052">Apoplast</keyword>
<evidence type="ECO:0000256" key="7">
    <source>
        <dbReference type="ARBA" id="ARBA00022801"/>
    </source>
</evidence>
<dbReference type="HOGENOM" id="CLU_068160_0_0_1"/>
<dbReference type="SUPFAM" id="SSF49785">
    <property type="entry name" value="Galactose-binding domain-like"/>
    <property type="match status" value="1"/>
</dbReference>
<evidence type="ECO:0000256" key="3">
    <source>
        <dbReference type="ARBA" id="ARBA00012662"/>
    </source>
</evidence>
<dbReference type="Proteomes" id="UP000000768">
    <property type="component" value="Chromosome 2"/>
</dbReference>
<keyword evidence="6" id="KW-0732">Signal</keyword>
<reference evidence="14" key="2">
    <citation type="journal article" date="2018" name="Plant J.">
        <title>The Sorghum bicolor reference genome: improved assembly, gene annotations, a transcriptome atlas, and signatures of genome organization.</title>
        <authorList>
            <person name="McCormick R.F."/>
            <person name="Truong S.K."/>
            <person name="Sreedasyam A."/>
            <person name="Jenkins J."/>
            <person name="Shu S."/>
            <person name="Sims D."/>
            <person name="Kennedy M."/>
            <person name="Amirebrahimi M."/>
            <person name="Weers B.D."/>
            <person name="McKinley B."/>
            <person name="Mattison A."/>
            <person name="Morishige D.T."/>
            <person name="Grimwood J."/>
            <person name="Schmutz J."/>
            <person name="Mullet J.E."/>
        </authorList>
    </citation>
    <scope>NUCLEOTIDE SEQUENCE [LARGE SCALE GENOMIC DNA]</scope>
    <source>
        <strain evidence="14">cv. BTx623</strain>
    </source>
</reference>
<dbReference type="GO" id="GO:0005764">
    <property type="term" value="C:lysosome"/>
    <property type="evidence" value="ECO:0000318"/>
    <property type="project" value="GO_Central"/>
</dbReference>
<keyword evidence="5" id="KW-0964">Secreted</keyword>
<feature type="compositionally biased region" description="Basic residues" evidence="11">
    <location>
        <begin position="1"/>
        <end position="19"/>
    </location>
</feature>
<feature type="region of interest" description="Disordered" evidence="11">
    <location>
        <begin position="1"/>
        <end position="67"/>
    </location>
</feature>
<evidence type="ECO:0000256" key="4">
    <source>
        <dbReference type="ARBA" id="ARBA00022523"/>
    </source>
</evidence>
<evidence type="ECO:0000313" key="14">
    <source>
        <dbReference type="Proteomes" id="UP000000768"/>
    </source>
</evidence>
<evidence type="ECO:0000256" key="2">
    <source>
        <dbReference type="ARBA" id="ARBA00007951"/>
    </source>
</evidence>
<dbReference type="InterPro" id="IPR000933">
    <property type="entry name" value="Glyco_hydro_29"/>
</dbReference>
<dbReference type="SMART" id="SM00812">
    <property type="entry name" value="Alpha_L_fucos"/>
    <property type="match status" value="1"/>
</dbReference>
<accession>C5X5H5</accession>